<dbReference type="SMR" id="B0F2H1"/>
<evidence type="ECO:0000259" key="5">
    <source>
        <dbReference type="PROSITE" id="PS50118"/>
    </source>
</evidence>
<dbReference type="SMART" id="SM00398">
    <property type="entry name" value="HMG"/>
    <property type="match status" value="1"/>
</dbReference>
<dbReference type="GO" id="GO:0000978">
    <property type="term" value="F:RNA polymerase II cis-regulatory region sequence-specific DNA binding"/>
    <property type="evidence" value="ECO:0007669"/>
    <property type="project" value="TreeGrafter"/>
</dbReference>
<dbReference type="CDD" id="cd22004">
    <property type="entry name" value="HMG-box_SOX"/>
    <property type="match status" value="1"/>
</dbReference>
<evidence type="ECO:0000313" key="6">
    <source>
        <dbReference type="EMBL" id="ABX27912.1"/>
    </source>
</evidence>
<dbReference type="Pfam" id="PF00505">
    <property type="entry name" value="HMG_box"/>
    <property type="match status" value="1"/>
</dbReference>
<protein>
    <submittedName>
        <fullName evidence="6">Sex plus</fullName>
    </submittedName>
</protein>
<dbReference type="AlphaFoldDB" id="B0F2H1"/>
<dbReference type="PANTHER" id="PTHR10270:SF161">
    <property type="entry name" value="SEX-DETERMINING REGION Y PROTEIN"/>
    <property type="match status" value="1"/>
</dbReference>
<feature type="domain" description="HMG box" evidence="5">
    <location>
        <begin position="118"/>
        <end position="186"/>
    </location>
</feature>
<evidence type="ECO:0000256" key="4">
    <source>
        <dbReference type="SAM" id="MobiDB-lite"/>
    </source>
</evidence>
<organism evidence="6">
    <name type="scientific">Phycomyces blakesleeanus</name>
    <dbReference type="NCBI Taxonomy" id="4837"/>
    <lineage>
        <taxon>Eukaryota</taxon>
        <taxon>Fungi</taxon>
        <taxon>Fungi incertae sedis</taxon>
        <taxon>Mucoromycota</taxon>
        <taxon>Mucoromycotina</taxon>
        <taxon>Mucoromycetes</taxon>
        <taxon>Mucorales</taxon>
        <taxon>Phycomycetaceae</taxon>
        <taxon>Phycomyces</taxon>
    </lineage>
</organism>
<gene>
    <name evidence="6" type="primary">sexP</name>
</gene>
<dbReference type="GO" id="GO:0005634">
    <property type="term" value="C:nucleus"/>
    <property type="evidence" value="ECO:0007669"/>
    <property type="project" value="UniProtKB-UniRule"/>
</dbReference>
<dbReference type="InterPro" id="IPR050140">
    <property type="entry name" value="SRY-related_HMG-box_TF-like"/>
</dbReference>
<dbReference type="SUPFAM" id="SSF47095">
    <property type="entry name" value="HMG-box"/>
    <property type="match status" value="1"/>
</dbReference>
<dbReference type="InterPro" id="IPR036910">
    <property type="entry name" value="HMG_box_dom_sf"/>
</dbReference>
<dbReference type="EMBL" id="EU009462">
    <property type="protein sequence ID" value="ABX27912.1"/>
    <property type="molecule type" value="Genomic_DNA"/>
</dbReference>
<evidence type="ECO:0000256" key="1">
    <source>
        <dbReference type="ARBA" id="ARBA00023125"/>
    </source>
</evidence>
<feature type="region of interest" description="Disordered" evidence="4">
    <location>
        <begin position="97"/>
        <end position="118"/>
    </location>
</feature>
<keyword evidence="2" id="KW-0804">Transcription</keyword>
<name>B0F2H1_PHYBL</name>
<feature type="compositionally biased region" description="Polar residues" evidence="4">
    <location>
        <begin position="97"/>
        <end position="114"/>
    </location>
</feature>
<dbReference type="Gene3D" id="1.10.30.10">
    <property type="entry name" value="High mobility group box domain"/>
    <property type="match status" value="1"/>
</dbReference>
<evidence type="ECO:0000256" key="2">
    <source>
        <dbReference type="ARBA" id="ARBA00023163"/>
    </source>
</evidence>
<dbReference type="PROSITE" id="PS50118">
    <property type="entry name" value="HMG_BOX_2"/>
    <property type="match status" value="1"/>
</dbReference>
<proteinExistence type="predicted"/>
<keyword evidence="1 3" id="KW-0238">DNA-binding</keyword>
<keyword evidence="3" id="KW-0539">Nucleus</keyword>
<accession>B0F2H1</accession>
<dbReference type="GO" id="GO:0001228">
    <property type="term" value="F:DNA-binding transcription activator activity, RNA polymerase II-specific"/>
    <property type="evidence" value="ECO:0007669"/>
    <property type="project" value="TreeGrafter"/>
</dbReference>
<evidence type="ECO:0000256" key="3">
    <source>
        <dbReference type="PROSITE-ProRule" id="PRU00267"/>
    </source>
</evidence>
<reference evidence="6" key="1">
    <citation type="journal article" date="2008" name="Nature">
        <title>Identification of the sex genes in an early diverged fungus.</title>
        <authorList>
            <person name="Idnurm A."/>
            <person name="Walton F.J."/>
            <person name="Floyd A."/>
            <person name="Heitman J."/>
        </authorList>
    </citation>
    <scope>NUCLEOTIDE SEQUENCE</scope>
    <source>
        <strain evidence="6">UBC21</strain>
    </source>
</reference>
<dbReference type="PANTHER" id="PTHR10270">
    <property type="entry name" value="SOX TRANSCRIPTION FACTOR"/>
    <property type="match status" value="1"/>
</dbReference>
<dbReference type="GO" id="GO:0030154">
    <property type="term" value="P:cell differentiation"/>
    <property type="evidence" value="ECO:0007669"/>
    <property type="project" value="TreeGrafter"/>
</dbReference>
<feature type="DNA-binding region" description="HMG box" evidence="3">
    <location>
        <begin position="118"/>
        <end position="186"/>
    </location>
</feature>
<sequence length="297" mass="34558">MKAKQTPHLPYQRPIKPRLLLAPKLSVQQISVIYIKGKTALRIYPSQAFVYARDLITMVDEKRDYITVNTGSSVERKDLFSAAESLLRKQMCTESSSTGVSISKGQENPYQASPEQVPKRPSNAFMIYSATLRKRIKTTFPEYNNSDISKLLGAMWKNAGAEVKKEYMEKANEVREWHKERYPDYEYNSRKQSTKERDSMPRTDFSNQDFITADDEWIRQLNDLLSQNPMTALHGSSQENFAIDYTSTPYFISSPSNDISLGDLKLEEWQDFCNNWTEHDSRYLDQNFLDESFWARF</sequence>
<dbReference type="InterPro" id="IPR009071">
    <property type="entry name" value="HMG_box_dom"/>
</dbReference>